<dbReference type="Proteomes" id="UP001206895">
    <property type="component" value="Unassembled WGS sequence"/>
</dbReference>
<evidence type="ECO:0000256" key="8">
    <source>
        <dbReference type="RuleBase" id="RU000461"/>
    </source>
</evidence>
<dbReference type="PRINTS" id="PR00359">
    <property type="entry name" value="BP450"/>
</dbReference>
<dbReference type="CDD" id="cd20625">
    <property type="entry name" value="CYP164-like"/>
    <property type="match status" value="1"/>
</dbReference>
<evidence type="ECO:0000256" key="7">
    <source>
        <dbReference type="ARBA" id="ARBA00023033"/>
    </source>
</evidence>
<proteinExistence type="inferred from homology"/>
<gene>
    <name evidence="9" type="ORF">LX13_004032</name>
</gene>
<evidence type="ECO:0000256" key="2">
    <source>
        <dbReference type="ARBA" id="ARBA00010617"/>
    </source>
</evidence>
<accession>A0ABT1HJS1</accession>
<keyword evidence="3 8" id="KW-0349">Heme</keyword>
<dbReference type="InterPro" id="IPR017972">
    <property type="entry name" value="Cyt_P450_CS"/>
</dbReference>
<evidence type="ECO:0000256" key="6">
    <source>
        <dbReference type="ARBA" id="ARBA00023004"/>
    </source>
</evidence>
<name>A0ABT1HJS1_9NOCA</name>
<protein>
    <submittedName>
        <fullName evidence="9">Cytochrome P450</fullName>
    </submittedName>
</protein>
<evidence type="ECO:0000256" key="5">
    <source>
        <dbReference type="ARBA" id="ARBA00023002"/>
    </source>
</evidence>
<dbReference type="SUPFAM" id="SSF48264">
    <property type="entry name" value="Cytochrome P450"/>
    <property type="match status" value="1"/>
</dbReference>
<dbReference type="EMBL" id="JAMTCJ010000004">
    <property type="protein sequence ID" value="MCP2178191.1"/>
    <property type="molecule type" value="Genomic_DNA"/>
</dbReference>
<dbReference type="Pfam" id="PF00067">
    <property type="entry name" value="p450"/>
    <property type="match status" value="1"/>
</dbReference>
<reference evidence="9 10" key="1">
    <citation type="submission" date="2022-06" db="EMBL/GenBank/DDBJ databases">
        <title>Genomic Encyclopedia of Archaeal and Bacterial Type Strains, Phase II (KMG-II): from individual species to whole genera.</title>
        <authorList>
            <person name="Goeker M."/>
        </authorList>
    </citation>
    <scope>NUCLEOTIDE SEQUENCE [LARGE SCALE GENOMIC DNA]</scope>
    <source>
        <strain evidence="9 10">DSM 44693</strain>
    </source>
</reference>
<organism evidence="9 10">
    <name type="scientific">Williamsia maris</name>
    <dbReference type="NCBI Taxonomy" id="72806"/>
    <lineage>
        <taxon>Bacteria</taxon>
        <taxon>Bacillati</taxon>
        <taxon>Actinomycetota</taxon>
        <taxon>Actinomycetes</taxon>
        <taxon>Mycobacteriales</taxon>
        <taxon>Nocardiaceae</taxon>
        <taxon>Williamsia</taxon>
    </lineage>
</organism>
<dbReference type="PANTHER" id="PTHR46696">
    <property type="entry name" value="P450, PUTATIVE (EUROFUNG)-RELATED"/>
    <property type="match status" value="1"/>
</dbReference>
<evidence type="ECO:0000313" key="10">
    <source>
        <dbReference type="Proteomes" id="UP001206895"/>
    </source>
</evidence>
<evidence type="ECO:0000256" key="1">
    <source>
        <dbReference type="ARBA" id="ARBA00001971"/>
    </source>
</evidence>
<evidence type="ECO:0000256" key="4">
    <source>
        <dbReference type="ARBA" id="ARBA00022723"/>
    </source>
</evidence>
<keyword evidence="10" id="KW-1185">Reference proteome</keyword>
<sequence>MRTVARWVAMHGFIRFLAKRAAAAGDPQAKLIADPATRADASGVYAEIRAKGPLVETALAAITVDHAVVFETLRSDDFRTIILGSRLPAPLRWIEKHTRSDALHPLRPPSLLAVEPPDHTRYRRLVSSVFTARAVEAMRAGVQDTADALLDELAGTTETVDIVERYCALLPVAVISDILGVPDADRMRVLEFGELAAPSLDIGLTWTQFSEVETGLVGFNAWLTDHLAALRRSPGDDLFSQLIRASDDGVSLTDTELLGVAGLVLAAGFETTVNILGSGIDLLLRNPDQLEALREDPALWPNAVDEMLRLEAPVQMTARVAKSPVEVAGVRMDRGDLAILVLAGANRDPKVFDDPDRFDVTRANAAKHLSFSGGRHFCLGAALARAETEVGLRSLFDRFPELRGAGAGTKRDTRVLNGWAHLPVELGARQRTARA</sequence>
<dbReference type="PANTHER" id="PTHR46696:SF4">
    <property type="entry name" value="BIOTIN BIOSYNTHESIS CYTOCHROME P450"/>
    <property type="match status" value="1"/>
</dbReference>
<keyword evidence="6 8" id="KW-0408">Iron</keyword>
<keyword evidence="7 8" id="KW-0503">Monooxygenase</keyword>
<dbReference type="InterPro" id="IPR001128">
    <property type="entry name" value="Cyt_P450"/>
</dbReference>
<evidence type="ECO:0000256" key="3">
    <source>
        <dbReference type="ARBA" id="ARBA00022617"/>
    </source>
</evidence>
<dbReference type="RefSeq" id="WP_253663617.1">
    <property type="nucleotide sequence ID" value="NZ_BAAAJQ010000003.1"/>
</dbReference>
<evidence type="ECO:0000313" key="9">
    <source>
        <dbReference type="EMBL" id="MCP2178191.1"/>
    </source>
</evidence>
<dbReference type="PROSITE" id="PS00086">
    <property type="entry name" value="CYTOCHROME_P450"/>
    <property type="match status" value="1"/>
</dbReference>
<keyword evidence="5 8" id="KW-0560">Oxidoreductase</keyword>
<keyword evidence="4 8" id="KW-0479">Metal-binding</keyword>
<dbReference type="Gene3D" id="1.10.630.10">
    <property type="entry name" value="Cytochrome P450"/>
    <property type="match status" value="1"/>
</dbReference>
<comment type="cofactor">
    <cofactor evidence="1">
        <name>heme</name>
        <dbReference type="ChEBI" id="CHEBI:30413"/>
    </cofactor>
</comment>
<comment type="similarity">
    <text evidence="2 8">Belongs to the cytochrome P450 family.</text>
</comment>
<dbReference type="InterPro" id="IPR036396">
    <property type="entry name" value="Cyt_P450_sf"/>
</dbReference>
<comment type="caution">
    <text evidence="9">The sequence shown here is derived from an EMBL/GenBank/DDBJ whole genome shotgun (WGS) entry which is preliminary data.</text>
</comment>
<dbReference type="InterPro" id="IPR002397">
    <property type="entry name" value="Cyt_P450_B"/>
</dbReference>